<evidence type="ECO:0000313" key="9">
    <source>
        <dbReference type="Proteomes" id="UP000285112"/>
    </source>
</evidence>
<dbReference type="OrthoDB" id="32195at2"/>
<evidence type="ECO:0000256" key="2">
    <source>
        <dbReference type="ARBA" id="ARBA00011900"/>
    </source>
</evidence>
<dbReference type="PRINTS" id="PR00507">
    <property type="entry name" value="N12N6MTFRASE"/>
</dbReference>
<gene>
    <name evidence="8" type="ORF">D5S19_26735</name>
</gene>
<dbReference type="EC" id="2.1.1.72" evidence="2"/>
<dbReference type="Pfam" id="PF07669">
    <property type="entry name" value="Eco57I"/>
    <property type="match status" value="1"/>
</dbReference>
<evidence type="ECO:0000256" key="5">
    <source>
        <dbReference type="ARBA" id="ARBA00022691"/>
    </source>
</evidence>
<sequence length="386" mass="42471">MTVTVPAPDQNFGEVFTRRWVVDVVLDLVGYTVGRPLGDLRLVEPSCGTGAFLLPAVERLIKSAKAERRALTSLGKAIRAYDLQAGNVRTARARCKSLLIDSGASPAVAANLARQWVRQADFLLSEIENEKIDFAVGNPPYIRYDDLFRETSEEYRAKWRTMRGRGDIYIGFFERCLAMLKPGGRVGFICADRWMRNQYGTALRELVAREYSVEQVWTMHDVDAFESKVSAYPAITVIAHGEQGPVVVADAVSGFGDSAARALVKWSQDGVGTSFRGSGVRGHRLPHWFEGASLWPAGTPARLAMIEYLNDSCGPLHDPVRTGTRVSIGVATGADKVYITKDRAESNDHGDTWLASRSLKTSIGLRQFRVSRGLPFNRVATLSSSA</sequence>
<dbReference type="EMBL" id="QZFV01000123">
    <property type="protein sequence ID" value="RJQ79183.1"/>
    <property type="molecule type" value="Genomic_DNA"/>
</dbReference>
<evidence type="ECO:0000259" key="7">
    <source>
        <dbReference type="Pfam" id="PF07669"/>
    </source>
</evidence>
<dbReference type="GO" id="GO:0006304">
    <property type="term" value="P:DNA modification"/>
    <property type="evidence" value="ECO:0007669"/>
    <property type="project" value="InterPro"/>
</dbReference>
<dbReference type="GO" id="GO:0032259">
    <property type="term" value="P:methylation"/>
    <property type="evidence" value="ECO:0007669"/>
    <property type="project" value="UniProtKB-KW"/>
</dbReference>
<reference evidence="8 9" key="1">
    <citation type="submission" date="2018-09" db="EMBL/GenBank/DDBJ databases">
        <title>YIM PH 21725 draft genome.</title>
        <authorList>
            <person name="Miao C."/>
        </authorList>
    </citation>
    <scope>NUCLEOTIDE SEQUENCE [LARGE SCALE GENOMIC DNA]</scope>
    <source>
        <strain evidence="9">YIM PH21725</strain>
    </source>
</reference>
<evidence type="ECO:0000256" key="1">
    <source>
        <dbReference type="ARBA" id="ARBA00006594"/>
    </source>
</evidence>
<accession>A0A419HRJ2</accession>
<dbReference type="InterPro" id="IPR050953">
    <property type="entry name" value="N4_N6_ade-DNA_methylase"/>
</dbReference>
<feature type="domain" description="Type II methyltransferase M.TaqI-like" evidence="7">
    <location>
        <begin position="119"/>
        <end position="225"/>
    </location>
</feature>
<keyword evidence="4" id="KW-0808">Transferase</keyword>
<dbReference type="InterPro" id="IPR002052">
    <property type="entry name" value="DNA_methylase_N6_adenine_CS"/>
</dbReference>
<dbReference type="PANTHER" id="PTHR33841">
    <property type="entry name" value="DNA METHYLTRANSFERASE YEEA-RELATED"/>
    <property type="match status" value="1"/>
</dbReference>
<comment type="catalytic activity">
    <reaction evidence="6">
        <text>a 2'-deoxyadenosine in DNA + S-adenosyl-L-methionine = an N(6)-methyl-2'-deoxyadenosine in DNA + S-adenosyl-L-homocysteine + H(+)</text>
        <dbReference type="Rhea" id="RHEA:15197"/>
        <dbReference type="Rhea" id="RHEA-COMP:12418"/>
        <dbReference type="Rhea" id="RHEA-COMP:12419"/>
        <dbReference type="ChEBI" id="CHEBI:15378"/>
        <dbReference type="ChEBI" id="CHEBI:57856"/>
        <dbReference type="ChEBI" id="CHEBI:59789"/>
        <dbReference type="ChEBI" id="CHEBI:90615"/>
        <dbReference type="ChEBI" id="CHEBI:90616"/>
        <dbReference type="EC" id="2.1.1.72"/>
    </reaction>
</comment>
<dbReference type="InterPro" id="IPR011639">
    <property type="entry name" value="MethylTrfase_TaqI-like_dom"/>
</dbReference>
<dbReference type="AlphaFoldDB" id="A0A419HRJ2"/>
<comment type="similarity">
    <text evidence="1">Belongs to the N(4)/N(6)-methyltransferase family.</text>
</comment>
<evidence type="ECO:0000313" key="8">
    <source>
        <dbReference type="EMBL" id="RJQ79183.1"/>
    </source>
</evidence>
<dbReference type="RefSeq" id="WP_120026150.1">
    <property type="nucleotide sequence ID" value="NZ_QZFV01000123.1"/>
</dbReference>
<dbReference type="Proteomes" id="UP000285112">
    <property type="component" value="Unassembled WGS sequence"/>
</dbReference>
<proteinExistence type="inferred from homology"/>
<dbReference type="GO" id="GO:0003676">
    <property type="term" value="F:nucleic acid binding"/>
    <property type="evidence" value="ECO:0007669"/>
    <property type="project" value="InterPro"/>
</dbReference>
<dbReference type="SUPFAM" id="SSF53335">
    <property type="entry name" value="S-adenosyl-L-methionine-dependent methyltransferases"/>
    <property type="match status" value="1"/>
</dbReference>
<keyword evidence="9" id="KW-1185">Reference proteome</keyword>
<keyword evidence="3" id="KW-0489">Methyltransferase</keyword>
<protein>
    <recommendedName>
        <fullName evidence="2">site-specific DNA-methyltransferase (adenine-specific)</fullName>
        <ecNumber evidence="2">2.1.1.72</ecNumber>
    </recommendedName>
</protein>
<name>A0A419HRJ2_9PSEU</name>
<dbReference type="CDD" id="cd02440">
    <property type="entry name" value="AdoMet_MTases"/>
    <property type="match status" value="1"/>
</dbReference>
<dbReference type="PANTHER" id="PTHR33841:SF5">
    <property type="entry name" value="DNA METHYLASE (MODIFICATION METHYLASE) (METHYLTRANSFERASE)-RELATED"/>
    <property type="match status" value="1"/>
</dbReference>
<comment type="caution">
    <text evidence="8">The sequence shown here is derived from an EMBL/GenBank/DDBJ whole genome shotgun (WGS) entry which is preliminary data.</text>
</comment>
<evidence type="ECO:0000256" key="3">
    <source>
        <dbReference type="ARBA" id="ARBA00022603"/>
    </source>
</evidence>
<dbReference type="PROSITE" id="PS00092">
    <property type="entry name" value="N6_MTASE"/>
    <property type="match status" value="1"/>
</dbReference>
<organism evidence="8 9">
    <name type="scientific">Amycolatopsis panacis</name>
    <dbReference type="NCBI Taxonomy" id="2340917"/>
    <lineage>
        <taxon>Bacteria</taxon>
        <taxon>Bacillati</taxon>
        <taxon>Actinomycetota</taxon>
        <taxon>Actinomycetes</taxon>
        <taxon>Pseudonocardiales</taxon>
        <taxon>Pseudonocardiaceae</taxon>
        <taxon>Amycolatopsis</taxon>
    </lineage>
</organism>
<dbReference type="GO" id="GO:0009007">
    <property type="term" value="F:site-specific DNA-methyltransferase (adenine-specific) activity"/>
    <property type="evidence" value="ECO:0007669"/>
    <property type="project" value="UniProtKB-EC"/>
</dbReference>
<keyword evidence="5" id="KW-0949">S-adenosyl-L-methionine</keyword>
<evidence type="ECO:0000256" key="6">
    <source>
        <dbReference type="ARBA" id="ARBA00047942"/>
    </source>
</evidence>
<dbReference type="Gene3D" id="3.40.50.150">
    <property type="entry name" value="Vaccinia Virus protein VP39"/>
    <property type="match status" value="1"/>
</dbReference>
<evidence type="ECO:0000256" key="4">
    <source>
        <dbReference type="ARBA" id="ARBA00022679"/>
    </source>
</evidence>
<dbReference type="InterPro" id="IPR029063">
    <property type="entry name" value="SAM-dependent_MTases_sf"/>
</dbReference>